<comment type="caution">
    <text evidence="1">The sequence shown here is derived from an EMBL/GenBank/DDBJ whole genome shotgun (WGS) entry which is preliminary data.</text>
</comment>
<dbReference type="InterPro" id="IPR030925">
    <property type="entry name" value="T2SS_GspN_Lepto"/>
</dbReference>
<evidence type="ECO:0000313" key="1">
    <source>
        <dbReference type="EMBL" id="HGU31777.1"/>
    </source>
</evidence>
<name>A0A7C4RS92_9BACT</name>
<sequence>MNAEARRCVGYGLVLVAFLLFWLHELFPADAIRTLLESRLSDPTSGRTVTIGRITTRFPFMMRLEPIEIQLQEKPFFRIDTLSIRSSGIRWGGIQTSVSATTADGRISGEIGYPVVRDGIWHLHLQFSGISIDRIAGIQQIFGRPMAGEIAGGIHPQDRGLVLTLQGKNLKIGLMDASLGLSQVAFSSGEARIEVATDELRLTSAAFQGTQLSGSARGVLRLAETWTDSPIRAEATIRMHPGLLSEMQASGLAALIASRIDREVTIQISGTILQPKWEMADRP</sequence>
<protein>
    <submittedName>
        <fullName evidence="1">Type II secretion system protein GspN</fullName>
    </submittedName>
</protein>
<accession>A0A7C4RS92</accession>
<dbReference type="AlphaFoldDB" id="A0A7C4RS92"/>
<organism evidence="1">
    <name type="scientific">Desulfatirhabdium butyrativorans</name>
    <dbReference type="NCBI Taxonomy" id="340467"/>
    <lineage>
        <taxon>Bacteria</taxon>
        <taxon>Pseudomonadati</taxon>
        <taxon>Thermodesulfobacteriota</taxon>
        <taxon>Desulfobacteria</taxon>
        <taxon>Desulfobacterales</taxon>
        <taxon>Desulfatirhabdiaceae</taxon>
        <taxon>Desulfatirhabdium</taxon>
    </lineage>
</organism>
<gene>
    <name evidence="1" type="primary">gspN</name>
    <name evidence="1" type="ORF">ENS29_02855</name>
</gene>
<dbReference type="EMBL" id="DSUH01000064">
    <property type="protein sequence ID" value="HGU31777.1"/>
    <property type="molecule type" value="Genomic_DNA"/>
</dbReference>
<dbReference type="NCBIfam" id="TIGR04411">
    <property type="entry name" value="T2SS_GspN_Lepto"/>
    <property type="match status" value="1"/>
</dbReference>
<reference evidence="1" key="1">
    <citation type="journal article" date="2020" name="mSystems">
        <title>Genome- and Community-Level Interaction Insights into Carbon Utilization and Element Cycling Functions of Hydrothermarchaeota in Hydrothermal Sediment.</title>
        <authorList>
            <person name="Zhou Z."/>
            <person name="Liu Y."/>
            <person name="Xu W."/>
            <person name="Pan J."/>
            <person name="Luo Z.H."/>
            <person name="Li M."/>
        </authorList>
    </citation>
    <scope>NUCLEOTIDE SEQUENCE [LARGE SCALE GENOMIC DNA]</scope>
    <source>
        <strain evidence="1">SpSt-477</strain>
    </source>
</reference>
<proteinExistence type="predicted"/>